<dbReference type="Gene3D" id="1.10.630.10">
    <property type="entry name" value="Cytochrome P450"/>
    <property type="match status" value="1"/>
</dbReference>
<dbReference type="InterPro" id="IPR001128">
    <property type="entry name" value="Cyt_P450"/>
</dbReference>
<dbReference type="AlphaFoldDB" id="A0A1G6BTA9"/>
<dbReference type="Pfam" id="PF00067">
    <property type="entry name" value="p450"/>
    <property type="match status" value="1"/>
</dbReference>
<keyword evidence="3" id="KW-0560">Oxidoreductase</keyword>
<name>A0A1G6BTA9_9HYPH</name>
<dbReference type="PANTHER" id="PTHR46696:SF1">
    <property type="entry name" value="CYTOCHROME P450 YJIB-RELATED"/>
    <property type="match status" value="1"/>
</dbReference>
<dbReference type="GO" id="GO:0020037">
    <property type="term" value="F:heme binding"/>
    <property type="evidence" value="ECO:0007669"/>
    <property type="project" value="InterPro"/>
</dbReference>
<evidence type="ECO:0000256" key="1">
    <source>
        <dbReference type="ARBA" id="ARBA00001971"/>
    </source>
</evidence>
<dbReference type="PRINTS" id="PR00359">
    <property type="entry name" value="BP450"/>
</dbReference>
<keyword evidence="3" id="KW-0479">Metal-binding</keyword>
<comment type="cofactor">
    <cofactor evidence="1">
        <name>heme</name>
        <dbReference type="ChEBI" id="CHEBI:30413"/>
    </cofactor>
</comment>
<feature type="region of interest" description="Disordered" evidence="4">
    <location>
        <begin position="1"/>
        <end position="31"/>
    </location>
</feature>
<dbReference type="SUPFAM" id="SSF48264">
    <property type="entry name" value="Cytochrome P450"/>
    <property type="match status" value="1"/>
</dbReference>
<dbReference type="STRING" id="665467.SAMN02982931_01831"/>
<feature type="compositionally biased region" description="Low complexity" evidence="4">
    <location>
        <begin position="1"/>
        <end position="17"/>
    </location>
</feature>
<evidence type="ECO:0000256" key="3">
    <source>
        <dbReference type="RuleBase" id="RU000461"/>
    </source>
</evidence>
<protein>
    <submittedName>
        <fullName evidence="5">Cytochrome P450</fullName>
    </submittedName>
</protein>
<organism evidence="5 6">
    <name type="scientific">Bauldia litoralis</name>
    <dbReference type="NCBI Taxonomy" id="665467"/>
    <lineage>
        <taxon>Bacteria</taxon>
        <taxon>Pseudomonadati</taxon>
        <taxon>Pseudomonadota</taxon>
        <taxon>Alphaproteobacteria</taxon>
        <taxon>Hyphomicrobiales</taxon>
        <taxon>Kaistiaceae</taxon>
        <taxon>Bauldia</taxon>
    </lineage>
</organism>
<dbReference type="RefSeq" id="WP_090876100.1">
    <property type="nucleotide sequence ID" value="NZ_FMXQ01000003.1"/>
</dbReference>
<dbReference type="InterPro" id="IPR017972">
    <property type="entry name" value="Cyt_P450_CS"/>
</dbReference>
<reference evidence="5 6" key="1">
    <citation type="submission" date="2016-10" db="EMBL/GenBank/DDBJ databases">
        <authorList>
            <person name="de Groot N.N."/>
        </authorList>
    </citation>
    <scope>NUCLEOTIDE SEQUENCE [LARGE SCALE GENOMIC DNA]</scope>
    <source>
        <strain evidence="5 6">ATCC 35022</strain>
    </source>
</reference>
<dbReference type="GO" id="GO:0005506">
    <property type="term" value="F:iron ion binding"/>
    <property type="evidence" value="ECO:0007669"/>
    <property type="project" value="InterPro"/>
</dbReference>
<keyword evidence="3" id="KW-0408">Iron</keyword>
<accession>A0A1G6BTA9</accession>
<gene>
    <name evidence="5" type="ORF">SAMN02982931_01831</name>
</gene>
<dbReference type="OrthoDB" id="236246at2"/>
<evidence type="ECO:0000313" key="5">
    <source>
        <dbReference type="EMBL" id="SDB23881.1"/>
    </source>
</evidence>
<evidence type="ECO:0000313" key="6">
    <source>
        <dbReference type="Proteomes" id="UP000199071"/>
    </source>
</evidence>
<evidence type="ECO:0000256" key="4">
    <source>
        <dbReference type="SAM" id="MobiDB-lite"/>
    </source>
</evidence>
<dbReference type="GO" id="GO:0004497">
    <property type="term" value="F:monooxygenase activity"/>
    <property type="evidence" value="ECO:0007669"/>
    <property type="project" value="UniProtKB-KW"/>
</dbReference>
<dbReference type="GO" id="GO:0016705">
    <property type="term" value="F:oxidoreductase activity, acting on paired donors, with incorporation or reduction of molecular oxygen"/>
    <property type="evidence" value="ECO:0007669"/>
    <property type="project" value="InterPro"/>
</dbReference>
<dbReference type="InterPro" id="IPR002397">
    <property type="entry name" value="Cyt_P450_B"/>
</dbReference>
<comment type="similarity">
    <text evidence="2 3">Belongs to the cytochrome P450 family.</text>
</comment>
<keyword evidence="3" id="KW-0503">Monooxygenase</keyword>
<keyword evidence="3" id="KW-0349">Heme</keyword>
<dbReference type="PROSITE" id="PS00086">
    <property type="entry name" value="CYTOCHROME_P450"/>
    <property type="match status" value="1"/>
</dbReference>
<evidence type="ECO:0000256" key="2">
    <source>
        <dbReference type="ARBA" id="ARBA00010617"/>
    </source>
</evidence>
<dbReference type="Proteomes" id="UP000199071">
    <property type="component" value="Unassembled WGS sequence"/>
</dbReference>
<dbReference type="PANTHER" id="PTHR46696">
    <property type="entry name" value="P450, PUTATIVE (EUROFUNG)-RELATED"/>
    <property type="match status" value="1"/>
</dbReference>
<sequence length="440" mass="47855">MTVSETTVGGSGTAPAGATGGPTPGSGFYPQALQPEPGLKATLAHWFLSHIPTVLRLMRRFWPIARVPFIGLTFVTRYDDVQEVLANDRVFPVPFGEKVKELNGGPNFVLGMEDGPDYWRIQKAVMQVFRREDIAAIVTPMAARHATAIVAAAGGRLDAIESLVTRVPTLICEDYYGITLQPEQRVPFSQWTFAMSMYMFADPFNDPKLRAPAVAGAAGVRAVIDASIAAAKRSPPAGDTVLARMLRTGSQAGGGLSDEAIRTYLVGMVAGFVPTNTMAAGNILDIMLDRPEFLERAQAAARAGDDDLLERCLFEASRFKPINPGPFRVCGEDYELAAGTARATRIRKGEILLASTQSAMFDKRRVTDPWRFDPDRAATDYMLFGHGLHWCLGVFIARAEITQTLKALLLKENLRRAEGEAGKLTHLGSFPQHLVVTYAG</sequence>
<dbReference type="EMBL" id="FMXQ01000003">
    <property type="protein sequence ID" value="SDB23881.1"/>
    <property type="molecule type" value="Genomic_DNA"/>
</dbReference>
<proteinExistence type="inferred from homology"/>
<dbReference type="InterPro" id="IPR036396">
    <property type="entry name" value="Cyt_P450_sf"/>
</dbReference>
<dbReference type="CDD" id="cd20612">
    <property type="entry name" value="CYP_LDS-like_C"/>
    <property type="match status" value="1"/>
</dbReference>
<keyword evidence="6" id="KW-1185">Reference proteome</keyword>